<sequence length="72" mass="8357">MSDDNDGSNEEHVVDLVIAEDFESWYDSDAGVVGISFLQDGVTKEITKEDFRDFYKFMSQTYDEFLRAEDED</sequence>
<evidence type="ECO:0000313" key="1">
    <source>
        <dbReference type="EMBL" id="NWJ99388.1"/>
    </source>
</evidence>
<accession>A0A7K4NE15</accession>
<reference evidence="1 2" key="1">
    <citation type="journal article" date="2019" name="Environ. Microbiol.">
        <title>Genomics insights into ecotype formation of ammonia-oxidizing archaea in the deep ocean.</title>
        <authorList>
            <person name="Wang Y."/>
            <person name="Huang J.M."/>
            <person name="Cui G.J."/>
            <person name="Nunoura T."/>
            <person name="Takaki Y."/>
            <person name="Li W.L."/>
            <person name="Li J."/>
            <person name="Gao Z.M."/>
            <person name="Takai K."/>
            <person name="Zhang A.Q."/>
            <person name="Stepanauskas R."/>
        </authorList>
    </citation>
    <scope>NUCLEOTIDE SEQUENCE [LARGE SCALE GENOMIC DNA]</scope>
    <source>
        <strain evidence="1 2">L19b</strain>
    </source>
</reference>
<dbReference type="AlphaFoldDB" id="A0A7K4NE15"/>
<gene>
    <name evidence="1" type="ORF">HX802_01830</name>
</gene>
<evidence type="ECO:0000313" key="2">
    <source>
        <dbReference type="Proteomes" id="UP000586694"/>
    </source>
</evidence>
<name>A0A7K4NE15_9ARCH</name>
<protein>
    <submittedName>
        <fullName evidence="1">Uncharacterized protein</fullName>
    </submittedName>
</protein>
<dbReference type="EMBL" id="JACASU010000011">
    <property type="protein sequence ID" value="NWJ99388.1"/>
    <property type="molecule type" value="Genomic_DNA"/>
</dbReference>
<proteinExistence type="predicted"/>
<organism evidence="1 2">
    <name type="scientific">Marine Group I thaumarchaeote</name>
    <dbReference type="NCBI Taxonomy" id="2511932"/>
    <lineage>
        <taxon>Archaea</taxon>
        <taxon>Nitrososphaerota</taxon>
        <taxon>Marine Group I</taxon>
    </lineage>
</organism>
<dbReference type="Proteomes" id="UP000586694">
    <property type="component" value="Unassembled WGS sequence"/>
</dbReference>
<comment type="caution">
    <text evidence="1">The sequence shown here is derived from an EMBL/GenBank/DDBJ whole genome shotgun (WGS) entry which is preliminary data.</text>
</comment>